<dbReference type="Proteomes" id="UP000190130">
    <property type="component" value="Unassembled WGS sequence"/>
</dbReference>
<dbReference type="Proteomes" id="UP000051562">
    <property type="component" value="Unassembled WGS sequence"/>
</dbReference>
<keyword evidence="5" id="KW-1185">Reference proteome</keyword>
<name>A0A0Q3M938_9HYPH</name>
<dbReference type="GO" id="GO:0019698">
    <property type="term" value="P:D-galacturonate catabolic process"/>
    <property type="evidence" value="ECO:0007669"/>
    <property type="project" value="TreeGrafter"/>
</dbReference>
<evidence type="ECO:0000259" key="2">
    <source>
        <dbReference type="SMART" id="SM00858"/>
    </source>
</evidence>
<gene>
    <name evidence="3" type="ORF">ARD30_00635</name>
    <name evidence="4" type="ORF">SAMN05660750_03701</name>
</gene>
<dbReference type="InterPro" id="IPR013974">
    <property type="entry name" value="SAF"/>
</dbReference>
<dbReference type="PANTHER" id="PTHR30536:SF5">
    <property type="entry name" value="ALTRONATE DEHYDRATASE"/>
    <property type="match status" value="1"/>
</dbReference>
<evidence type="ECO:0000313" key="3">
    <source>
        <dbReference type="EMBL" id="KQK32321.1"/>
    </source>
</evidence>
<feature type="domain" description="SAF" evidence="2">
    <location>
        <begin position="14"/>
        <end position="85"/>
    </location>
</feature>
<evidence type="ECO:0000313" key="6">
    <source>
        <dbReference type="Proteomes" id="UP000190130"/>
    </source>
</evidence>
<dbReference type="AlphaFoldDB" id="A0A0Q3M938"/>
<sequence length="104" mass="11153">MSHDPRLILLDPRDNVLVARVRLKAGETIETGSGPAALDRDIALAHKIARRAIAAGEKILKYGAPIGVATEAIAPAAHVHVHNMRSDYTPTYHLEDERKAGASA</sequence>
<evidence type="ECO:0000313" key="5">
    <source>
        <dbReference type="Proteomes" id="UP000051562"/>
    </source>
</evidence>
<dbReference type="EMBL" id="FUYX01000011">
    <property type="protein sequence ID" value="SKC02631.1"/>
    <property type="molecule type" value="Genomic_DNA"/>
</dbReference>
<accession>A0A0Q3M938</accession>
<evidence type="ECO:0000313" key="4">
    <source>
        <dbReference type="EMBL" id="SKC02631.1"/>
    </source>
</evidence>
<organism evidence="3 5">
    <name type="scientific">Bosea thiooxidans</name>
    <dbReference type="NCBI Taxonomy" id="53254"/>
    <lineage>
        <taxon>Bacteria</taxon>
        <taxon>Pseudomonadati</taxon>
        <taxon>Pseudomonadota</taxon>
        <taxon>Alphaproteobacteria</taxon>
        <taxon>Hyphomicrobiales</taxon>
        <taxon>Boseaceae</taxon>
        <taxon>Bosea</taxon>
    </lineage>
</organism>
<dbReference type="GO" id="GO:0016829">
    <property type="term" value="F:lyase activity"/>
    <property type="evidence" value="ECO:0007669"/>
    <property type="project" value="UniProtKB-KW"/>
</dbReference>
<dbReference type="CDD" id="cd11613">
    <property type="entry name" value="SAF_AH_GD"/>
    <property type="match status" value="1"/>
</dbReference>
<evidence type="ECO:0000256" key="1">
    <source>
        <dbReference type="ARBA" id="ARBA00023239"/>
    </source>
</evidence>
<dbReference type="OrthoDB" id="9804574at2"/>
<dbReference type="EMBL" id="LMAR01000001">
    <property type="protein sequence ID" value="KQK32321.1"/>
    <property type="molecule type" value="Genomic_DNA"/>
</dbReference>
<dbReference type="PANTHER" id="PTHR30536">
    <property type="entry name" value="ALTRONATE/GALACTARATE DEHYDRATASE"/>
    <property type="match status" value="1"/>
</dbReference>
<dbReference type="Gene3D" id="2.30.130.110">
    <property type="match status" value="1"/>
</dbReference>
<keyword evidence="1" id="KW-0456">Lyase</keyword>
<dbReference type="STRING" id="53254.SAMN05660750_03701"/>
<keyword evidence="3" id="KW-0378">Hydrolase</keyword>
<dbReference type="SMART" id="SM00858">
    <property type="entry name" value="SAF"/>
    <property type="match status" value="1"/>
</dbReference>
<dbReference type="Pfam" id="PF08666">
    <property type="entry name" value="SAF"/>
    <property type="match status" value="1"/>
</dbReference>
<protein>
    <submittedName>
        <fullName evidence="3">Hydrolase</fullName>
    </submittedName>
    <submittedName>
        <fullName evidence="4">SAF domain-containing protein</fullName>
    </submittedName>
</protein>
<proteinExistence type="predicted"/>
<dbReference type="RefSeq" id="WP_055726266.1">
    <property type="nucleotide sequence ID" value="NZ_FUYX01000011.1"/>
</dbReference>
<dbReference type="GO" id="GO:0016787">
    <property type="term" value="F:hydrolase activity"/>
    <property type="evidence" value="ECO:0007669"/>
    <property type="project" value="UniProtKB-KW"/>
</dbReference>
<reference evidence="3 5" key="1">
    <citation type="submission" date="2015-10" db="EMBL/GenBank/DDBJ databases">
        <title>Draft genome of Bosea thiooxidans.</title>
        <authorList>
            <person name="Wang X."/>
        </authorList>
    </citation>
    <scope>NUCLEOTIDE SEQUENCE [LARGE SCALE GENOMIC DNA]</scope>
    <source>
        <strain evidence="3 5">CGMCC 9174</strain>
    </source>
</reference>
<reference evidence="4 6" key="2">
    <citation type="submission" date="2017-02" db="EMBL/GenBank/DDBJ databases">
        <authorList>
            <person name="Peterson S.W."/>
        </authorList>
    </citation>
    <scope>NUCLEOTIDE SEQUENCE [LARGE SCALE GENOMIC DNA]</scope>
    <source>
        <strain evidence="4 6">DSM 9653</strain>
    </source>
</reference>
<dbReference type="InterPro" id="IPR052172">
    <property type="entry name" value="UxaA_altronate/galactarate_dh"/>
</dbReference>
<dbReference type="InterPro" id="IPR044144">
    <property type="entry name" value="SAF_UxaA/GarD"/>
</dbReference>